<dbReference type="EMBL" id="BLKS01000001">
    <property type="protein sequence ID" value="GFG48615.1"/>
    <property type="molecule type" value="Genomic_DNA"/>
</dbReference>
<reference evidence="6 9" key="2">
    <citation type="journal article" date="2019" name="Emerg. Microbes Infect.">
        <title>Comprehensive subspecies identification of 175 nontuberculous mycobacteria species based on 7547 genomic profiles.</title>
        <authorList>
            <person name="Matsumoto Y."/>
            <person name="Kinjo T."/>
            <person name="Motooka D."/>
            <person name="Nabeya D."/>
            <person name="Jung N."/>
            <person name="Uechi K."/>
            <person name="Horii T."/>
            <person name="Iida T."/>
            <person name="Fujita J."/>
            <person name="Nakamura S."/>
        </authorList>
    </citation>
    <scope>NUCLEOTIDE SEQUENCE [LARGE SCALE GENOMIC DNA]</scope>
    <source>
        <strain evidence="6 9">JCM 6377</strain>
    </source>
</reference>
<dbReference type="Gene3D" id="3.30.590.10">
    <property type="entry name" value="Glutamine synthetase/guanido kinase, catalytic domain"/>
    <property type="match status" value="1"/>
</dbReference>
<keyword evidence="8" id="KW-1185">Reference proteome</keyword>
<dbReference type="SUPFAM" id="SSF55931">
    <property type="entry name" value="Glutamine synthetase/guanido kinase"/>
    <property type="match status" value="1"/>
</dbReference>
<dbReference type="Proteomes" id="UP000465302">
    <property type="component" value="Unassembled WGS sequence"/>
</dbReference>
<dbReference type="PANTHER" id="PTHR43785">
    <property type="entry name" value="GAMMA-GLUTAMYLPUTRESCINE SYNTHETASE"/>
    <property type="match status" value="1"/>
</dbReference>
<keyword evidence="2 6" id="KW-0436">Ligase</keyword>
<dbReference type="AlphaFoldDB" id="A0A2A7N743"/>
<gene>
    <name evidence="7" type="ORF">CQY20_10170</name>
    <name evidence="6" type="ORF">MAGR_00560</name>
</gene>
<dbReference type="Proteomes" id="UP000220914">
    <property type="component" value="Unassembled WGS sequence"/>
</dbReference>
<comment type="caution">
    <text evidence="7">The sequence shown here is derived from an EMBL/GenBank/DDBJ whole genome shotgun (WGS) entry which is preliminary data.</text>
</comment>
<dbReference type="EMBL" id="PDCP01000014">
    <property type="protein sequence ID" value="PEG39547.1"/>
    <property type="molecule type" value="Genomic_DNA"/>
</dbReference>
<dbReference type="SUPFAM" id="SSF54368">
    <property type="entry name" value="Glutamine synthetase, N-terminal domain"/>
    <property type="match status" value="1"/>
</dbReference>
<dbReference type="InterPro" id="IPR014746">
    <property type="entry name" value="Gln_synth/guanido_kin_cat_dom"/>
</dbReference>
<dbReference type="InterPro" id="IPR036651">
    <property type="entry name" value="Gln_synt_N_sf"/>
</dbReference>
<comment type="similarity">
    <text evidence="1 3 4">Belongs to the glutamine synthetase family.</text>
</comment>
<dbReference type="OrthoDB" id="9807095at2"/>
<evidence type="ECO:0000259" key="5">
    <source>
        <dbReference type="PROSITE" id="PS51987"/>
    </source>
</evidence>
<evidence type="ECO:0000256" key="1">
    <source>
        <dbReference type="ARBA" id="ARBA00009897"/>
    </source>
</evidence>
<dbReference type="GO" id="GO:0004356">
    <property type="term" value="F:glutamine synthetase activity"/>
    <property type="evidence" value="ECO:0007669"/>
    <property type="project" value="InterPro"/>
</dbReference>
<dbReference type="GO" id="GO:0006542">
    <property type="term" value="P:glutamine biosynthetic process"/>
    <property type="evidence" value="ECO:0007669"/>
    <property type="project" value="InterPro"/>
</dbReference>
<evidence type="ECO:0000313" key="8">
    <source>
        <dbReference type="Proteomes" id="UP000220914"/>
    </source>
</evidence>
<feature type="domain" description="GS catalytic" evidence="5">
    <location>
        <begin position="104"/>
        <end position="444"/>
    </location>
</feature>
<name>A0A2A7N743_MYCAG</name>
<dbReference type="Pfam" id="PF00120">
    <property type="entry name" value="Gln-synt_C"/>
    <property type="match status" value="1"/>
</dbReference>
<evidence type="ECO:0000313" key="6">
    <source>
        <dbReference type="EMBL" id="GFG48615.1"/>
    </source>
</evidence>
<organism evidence="7 8">
    <name type="scientific">Mycolicibacterium agri</name>
    <name type="common">Mycobacterium agri</name>
    <dbReference type="NCBI Taxonomy" id="36811"/>
    <lineage>
        <taxon>Bacteria</taxon>
        <taxon>Bacillati</taxon>
        <taxon>Actinomycetota</taxon>
        <taxon>Actinomycetes</taxon>
        <taxon>Mycobacteriales</taxon>
        <taxon>Mycobacteriaceae</taxon>
        <taxon>Mycolicibacterium</taxon>
    </lineage>
</organism>
<reference evidence="6" key="3">
    <citation type="submission" date="2020-02" db="EMBL/GenBank/DDBJ databases">
        <authorList>
            <person name="Matsumoto Y."/>
            <person name="Motooka D."/>
            <person name="Nakamura S."/>
        </authorList>
    </citation>
    <scope>NUCLEOTIDE SEQUENCE</scope>
    <source>
        <strain evidence="6">JCM 6377</strain>
    </source>
</reference>
<evidence type="ECO:0000313" key="7">
    <source>
        <dbReference type="EMBL" id="PEG39547.1"/>
    </source>
</evidence>
<proteinExistence type="inferred from homology"/>
<evidence type="ECO:0000256" key="2">
    <source>
        <dbReference type="ARBA" id="ARBA00022598"/>
    </source>
</evidence>
<dbReference type="SMART" id="SM01230">
    <property type="entry name" value="Gln-synt_C"/>
    <property type="match status" value="1"/>
</dbReference>
<dbReference type="InterPro" id="IPR008146">
    <property type="entry name" value="Gln_synth_cat_dom"/>
</dbReference>
<dbReference type="PROSITE" id="PS51987">
    <property type="entry name" value="GS_CATALYTIC"/>
    <property type="match status" value="1"/>
</dbReference>
<evidence type="ECO:0000256" key="4">
    <source>
        <dbReference type="RuleBase" id="RU000384"/>
    </source>
</evidence>
<dbReference type="PANTHER" id="PTHR43785:SF12">
    <property type="entry name" value="TYPE-1 GLUTAMINE SYNTHETASE 2"/>
    <property type="match status" value="1"/>
</dbReference>
<accession>A0A2A7N743</accession>
<reference evidence="7 8" key="1">
    <citation type="submission" date="2017-10" db="EMBL/GenBank/DDBJ databases">
        <title>The new phylogeny of genus Mycobacterium.</title>
        <authorList>
            <person name="Tortoli E."/>
            <person name="Trovato A."/>
            <person name="Cirillo D.M."/>
        </authorList>
    </citation>
    <scope>NUCLEOTIDE SEQUENCE [LARGE SCALE GENOMIC DNA]</scope>
    <source>
        <strain evidence="7 8">CCUG37673</strain>
    </source>
</reference>
<dbReference type="RefSeq" id="WP_097939950.1">
    <property type="nucleotide sequence ID" value="NZ_BLKS01000001.1"/>
</dbReference>
<dbReference type="Gene3D" id="3.10.20.70">
    <property type="entry name" value="Glutamine synthetase, N-terminal domain"/>
    <property type="match status" value="1"/>
</dbReference>
<evidence type="ECO:0000256" key="3">
    <source>
        <dbReference type="PROSITE-ProRule" id="PRU01331"/>
    </source>
</evidence>
<sequence>MPSAAELSKTLADQGVRYVFGFYVDIHGVPKSKCVPVDSLESMANGSELYTVGALEGMGELGPHEDECQGFPDLDRLVVLPWDKQIALAPSTLKLDHELYRQDSRNVLLQQVERAADMGYTANVGIEPEFYVIRQTEKGWEPLVPSDQLNEPTRGYDLEATILARDFLDPMAQYMAELDWGLYSFDHEGGDGQYEFNFNYADALTMADRMVIFRLMAKHCARKLGCIATFMPKPFQDDFGSAAHINISLADVNSGRNVFADPNRSGYSDLSRHFTAGVLAHGDAITAVTCPTVNSYKRFTSKGFMDEISWAPIYRAWGNNNRTLMCRLPVNRHCLEVRTADAAVNYYLGIAMVLAAGLDGIEKKLDPGEPLNVDTYKLDSAELRDIALPATFERALAAFESDELAQRTFGKDFHRTYVDYMSRECHQYQSVVTDWETRTYLQRI</sequence>
<evidence type="ECO:0000313" key="9">
    <source>
        <dbReference type="Proteomes" id="UP000465302"/>
    </source>
</evidence>
<protein>
    <submittedName>
        <fullName evidence="6">Type III glutamate--ammonia ligase</fullName>
    </submittedName>
</protein>